<keyword evidence="3" id="KW-0378">Hydrolase</keyword>
<protein>
    <submittedName>
        <fullName evidence="3">HNH endonuclease</fullName>
    </submittedName>
</protein>
<comment type="caution">
    <text evidence="3">The sequence shown here is derived from an EMBL/GenBank/DDBJ whole genome shotgun (WGS) entry which is preliminary data.</text>
</comment>
<evidence type="ECO:0000259" key="2">
    <source>
        <dbReference type="Pfam" id="PF01844"/>
    </source>
</evidence>
<dbReference type="GO" id="GO:0004519">
    <property type="term" value="F:endonuclease activity"/>
    <property type="evidence" value="ECO:0007669"/>
    <property type="project" value="UniProtKB-KW"/>
</dbReference>
<organism evidence="3 4">
    <name type="scientific">Gryllotalpicola reticulitermitis</name>
    <dbReference type="NCBI Taxonomy" id="1184153"/>
    <lineage>
        <taxon>Bacteria</taxon>
        <taxon>Bacillati</taxon>
        <taxon>Actinomycetota</taxon>
        <taxon>Actinomycetes</taxon>
        <taxon>Micrococcales</taxon>
        <taxon>Microbacteriaceae</taxon>
        <taxon>Gryllotalpicola</taxon>
    </lineage>
</organism>
<dbReference type="InterPro" id="IPR002711">
    <property type="entry name" value="HNH"/>
</dbReference>
<evidence type="ECO:0000256" key="1">
    <source>
        <dbReference type="SAM" id="MobiDB-lite"/>
    </source>
</evidence>
<reference evidence="4" key="1">
    <citation type="journal article" date="2019" name="Int. J. Syst. Evol. Microbiol.">
        <title>The Global Catalogue of Microorganisms (GCM) 10K type strain sequencing project: providing services to taxonomists for standard genome sequencing and annotation.</title>
        <authorList>
            <consortium name="The Broad Institute Genomics Platform"/>
            <consortium name="The Broad Institute Genome Sequencing Center for Infectious Disease"/>
            <person name="Wu L."/>
            <person name="Ma J."/>
        </authorList>
    </citation>
    <scope>NUCLEOTIDE SEQUENCE [LARGE SCALE GENOMIC DNA]</scope>
    <source>
        <strain evidence="4">CGMCC 1.10363</strain>
    </source>
</reference>
<gene>
    <name evidence="3" type="ORF">ACFOYW_02315</name>
</gene>
<name>A0ABV8Q3H8_9MICO</name>
<keyword evidence="4" id="KW-1185">Reference proteome</keyword>
<feature type="domain" description="HNH" evidence="2">
    <location>
        <begin position="47"/>
        <end position="80"/>
    </location>
</feature>
<sequence length="102" mass="11410">MCAWTAPCTPSRGTHTAATASRTSPVRARQICLLPVERDALPFEDKSPVLDHITRARDGGGDEPENLRLAHRWCNGARENGGLERFDFEVFDLARQKFEVSE</sequence>
<dbReference type="EMBL" id="JBHSCN010000002">
    <property type="protein sequence ID" value="MFC4242193.1"/>
    <property type="molecule type" value="Genomic_DNA"/>
</dbReference>
<feature type="compositionally biased region" description="Polar residues" evidence="1">
    <location>
        <begin position="11"/>
        <end position="22"/>
    </location>
</feature>
<accession>A0ABV8Q3H8</accession>
<evidence type="ECO:0000313" key="3">
    <source>
        <dbReference type="EMBL" id="MFC4242193.1"/>
    </source>
</evidence>
<dbReference type="Pfam" id="PF01844">
    <property type="entry name" value="HNH"/>
    <property type="match status" value="1"/>
</dbReference>
<proteinExistence type="predicted"/>
<evidence type="ECO:0000313" key="4">
    <source>
        <dbReference type="Proteomes" id="UP001595900"/>
    </source>
</evidence>
<keyword evidence="3" id="KW-0255">Endonuclease</keyword>
<dbReference type="Proteomes" id="UP001595900">
    <property type="component" value="Unassembled WGS sequence"/>
</dbReference>
<dbReference type="RefSeq" id="WP_390227357.1">
    <property type="nucleotide sequence ID" value="NZ_JBHSCN010000002.1"/>
</dbReference>
<dbReference type="InterPro" id="IPR003615">
    <property type="entry name" value="HNH_nuc"/>
</dbReference>
<dbReference type="Gene3D" id="1.10.30.50">
    <property type="match status" value="1"/>
</dbReference>
<feature type="region of interest" description="Disordered" evidence="1">
    <location>
        <begin position="1"/>
        <end position="22"/>
    </location>
</feature>
<keyword evidence="3" id="KW-0540">Nuclease</keyword>
<dbReference type="CDD" id="cd00085">
    <property type="entry name" value="HNHc"/>
    <property type="match status" value="1"/>
</dbReference>